<gene>
    <name evidence="2" type="ORF">HGB44_05910</name>
</gene>
<keyword evidence="1" id="KW-0812">Transmembrane</keyword>
<name>A0A7X6RNZ7_9ACTN</name>
<protein>
    <submittedName>
        <fullName evidence="2">Uncharacterized protein</fullName>
    </submittedName>
</protein>
<evidence type="ECO:0000313" key="2">
    <source>
        <dbReference type="EMBL" id="NKY97209.1"/>
    </source>
</evidence>
<reference evidence="2 3" key="1">
    <citation type="submission" date="2020-04" db="EMBL/GenBank/DDBJ databases">
        <title>MicrobeNet Type strains.</title>
        <authorList>
            <person name="Nicholson A.C."/>
        </authorList>
    </citation>
    <scope>NUCLEOTIDE SEQUENCE [LARGE SCALE GENOMIC DNA]</scope>
    <source>
        <strain evidence="2 3">ATCC 23612</strain>
    </source>
</reference>
<comment type="caution">
    <text evidence="2">The sequence shown here is derived from an EMBL/GenBank/DDBJ whole genome shotgun (WGS) entry which is preliminary data.</text>
</comment>
<sequence length="120" mass="13086">MRGVVGTLFAVRPRQMMGQLFGAGADTRGERLVAAHFAVRDLGLGAGLFRSLRRREHEAEWMLAGTAADLVDLCAIAATRKPRPLPKKAMVVGMAAIVLTDAALTTLLLRERRHPGRTER</sequence>
<dbReference type="RefSeq" id="WP_168443969.1">
    <property type="nucleotide sequence ID" value="NZ_JAAXPG010000004.1"/>
</dbReference>
<evidence type="ECO:0000256" key="1">
    <source>
        <dbReference type="SAM" id="Phobius"/>
    </source>
</evidence>
<keyword evidence="1" id="KW-0472">Membrane</keyword>
<evidence type="ECO:0000313" key="3">
    <source>
        <dbReference type="Proteomes" id="UP000553209"/>
    </source>
</evidence>
<feature type="transmembrane region" description="Helical" evidence="1">
    <location>
        <begin position="90"/>
        <end position="109"/>
    </location>
</feature>
<proteinExistence type="predicted"/>
<dbReference type="Proteomes" id="UP000553209">
    <property type="component" value="Unassembled WGS sequence"/>
</dbReference>
<keyword evidence="1" id="KW-1133">Transmembrane helix</keyword>
<accession>A0A7X6RNZ7</accession>
<keyword evidence="3" id="KW-1185">Reference proteome</keyword>
<dbReference type="EMBL" id="JAAXPG010000004">
    <property type="protein sequence ID" value="NKY97209.1"/>
    <property type="molecule type" value="Genomic_DNA"/>
</dbReference>
<dbReference type="AlphaFoldDB" id="A0A7X6RNZ7"/>
<organism evidence="2 3">
    <name type="scientific">Nocardiopsis alborubida</name>
    <dbReference type="NCBI Taxonomy" id="146802"/>
    <lineage>
        <taxon>Bacteria</taxon>
        <taxon>Bacillati</taxon>
        <taxon>Actinomycetota</taxon>
        <taxon>Actinomycetes</taxon>
        <taxon>Streptosporangiales</taxon>
        <taxon>Nocardiopsidaceae</taxon>
        <taxon>Nocardiopsis</taxon>
    </lineage>
</organism>